<keyword evidence="5" id="KW-1185">Reference proteome</keyword>
<dbReference type="OrthoDB" id="264795at2759"/>
<dbReference type="Gene3D" id="6.10.250.2880">
    <property type="match status" value="1"/>
</dbReference>
<dbReference type="PIRSF" id="PIRSF037320">
    <property type="entry name" value="mRNA_export_factor_Sac3"/>
    <property type="match status" value="1"/>
</dbReference>
<dbReference type="PANTHER" id="PTHR12436">
    <property type="entry name" value="80 KDA MCM3-ASSOCIATED PROTEIN"/>
    <property type="match status" value="1"/>
</dbReference>
<evidence type="ECO:0000256" key="1">
    <source>
        <dbReference type="SAM" id="MobiDB-lite"/>
    </source>
</evidence>
<feature type="domain" description="SAC3 helical" evidence="3">
    <location>
        <begin position="451"/>
        <end position="525"/>
    </location>
</feature>
<dbReference type="AlphaFoldDB" id="A0A1E3NWA9"/>
<dbReference type="STRING" id="683960.A0A1E3NWA9"/>
<evidence type="ECO:0000313" key="5">
    <source>
        <dbReference type="Proteomes" id="UP000094112"/>
    </source>
</evidence>
<feature type="region of interest" description="Disordered" evidence="1">
    <location>
        <begin position="1"/>
        <end position="31"/>
    </location>
</feature>
<protein>
    <submittedName>
        <fullName evidence="4">Uncharacterized protein</fullName>
    </submittedName>
</protein>
<gene>
    <name evidence="4" type="ORF">WICANDRAFT_96704</name>
</gene>
<feature type="domain" description="SAC3/GANP/THP3 conserved" evidence="2">
    <location>
        <begin position="2"/>
        <end position="275"/>
    </location>
</feature>
<evidence type="ECO:0000259" key="3">
    <source>
        <dbReference type="Pfam" id="PF12209"/>
    </source>
</evidence>
<dbReference type="InterPro" id="IPR024293">
    <property type="entry name" value="SAC3_helical"/>
</dbReference>
<feature type="compositionally biased region" description="Basic and acidic residues" evidence="1">
    <location>
        <begin position="1"/>
        <end position="12"/>
    </location>
</feature>
<evidence type="ECO:0000259" key="2">
    <source>
        <dbReference type="Pfam" id="PF03399"/>
    </source>
</evidence>
<dbReference type="Proteomes" id="UP000094112">
    <property type="component" value="Unassembled WGS sequence"/>
</dbReference>
<proteinExistence type="predicted"/>
<dbReference type="EMBL" id="KV454213">
    <property type="protein sequence ID" value="ODQ57403.1"/>
    <property type="molecule type" value="Genomic_DNA"/>
</dbReference>
<dbReference type="InterPro" id="IPR017173">
    <property type="entry name" value="Sac3"/>
</dbReference>
<dbReference type="GO" id="GO:0006406">
    <property type="term" value="P:mRNA export from nucleus"/>
    <property type="evidence" value="ECO:0007669"/>
    <property type="project" value="InterPro"/>
</dbReference>
<dbReference type="GeneID" id="30203772"/>
<dbReference type="GO" id="GO:0070390">
    <property type="term" value="C:transcription export complex 2"/>
    <property type="evidence" value="ECO:0007669"/>
    <property type="project" value="InterPro"/>
</dbReference>
<evidence type="ECO:0000313" key="4">
    <source>
        <dbReference type="EMBL" id="ODQ57403.1"/>
    </source>
</evidence>
<dbReference type="InterPro" id="IPR045107">
    <property type="entry name" value="SAC3/GANP/THP3"/>
</dbReference>
<feature type="region of interest" description="Disordered" evidence="1">
    <location>
        <begin position="396"/>
        <end position="417"/>
    </location>
</feature>
<dbReference type="Pfam" id="PF12209">
    <property type="entry name" value="SAC3"/>
    <property type="match status" value="1"/>
</dbReference>
<dbReference type="InterPro" id="IPR005062">
    <property type="entry name" value="SAC3/GANP/THP3_conserved"/>
</dbReference>
<reference evidence="4 5" key="1">
    <citation type="journal article" date="2016" name="Proc. Natl. Acad. Sci. U.S.A.">
        <title>Comparative genomics of biotechnologically important yeasts.</title>
        <authorList>
            <person name="Riley R."/>
            <person name="Haridas S."/>
            <person name="Wolfe K.H."/>
            <person name="Lopes M.R."/>
            <person name="Hittinger C.T."/>
            <person name="Goeker M."/>
            <person name="Salamov A.A."/>
            <person name="Wisecaver J.H."/>
            <person name="Long T.M."/>
            <person name="Calvey C.H."/>
            <person name="Aerts A.L."/>
            <person name="Barry K.W."/>
            <person name="Choi C."/>
            <person name="Clum A."/>
            <person name="Coughlan A.Y."/>
            <person name="Deshpande S."/>
            <person name="Douglass A.P."/>
            <person name="Hanson S.J."/>
            <person name="Klenk H.-P."/>
            <person name="LaButti K.M."/>
            <person name="Lapidus A."/>
            <person name="Lindquist E.A."/>
            <person name="Lipzen A.M."/>
            <person name="Meier-Kolthoff J.P."/>
            <person name="Ohm R.A."/>
            <person name="Otillar R.P."/>
            <person name="Pangilinan J.L."/>
            <person name="Peng Y."/>
            <person name="Rokas A."/>
            <person name="Rosa C.A."/>
            <person name="Scheuner C."/>
            <person name="Sibirny A.A."/>
            <person name="Slot J.C."/>
            <person name="Stielow J.B."/>
            <person name="Sun H."/>
            <person name="Kurtzman C.P."/>
            <person name="Blackwell M."/>
            <person name="Grigoriev I.V."/>
            <person name="Jeffries T.W."/>
        </authorList>
    </citation>
    <scope>NUCLEOTIDE SEQUENCE [LARGE SCALE GENOMIC DNA]</scope>
    <source>
        <strain evidence="5">ATCC 58044 / CBS 1984 / NCYC 433 / NRRL Y-366-8</strain>
    </source>
</reference>
<accession>A0A1E3NWA9</accession>
<name>A0A1E3NWA9_WICAA</name>
<dbReference type="GO" id="GO:0005737">
    <property type="term" value="C:cytoplasm"/>
    <property type="evidence" value="ECO:0007669"/>
    <property type="project" value="TreeGrafter"/>
</dbReference>
<sequence>DSNGKISKDKAIKAFSRPAAGQPPPLPSDVRPPQILFKTLNYIVDNILPDLPESQSFIWDRTRSIRQDFTYQNYFGPEAMDCNERTVRIHILTLHVMAKTRSEFSQQQELEQMNKALKTLSEMYAEYRSRGIQAPNEAEFRAYYLISQLRDPELDREIQSFPDGIINDKRVQLALNLRNLVRTNIIERGFQPTEDVLNFYKNFFQNFSQGQIPILLSYLLEIHLNEIRFYAIKSLKRSLHAKSKPYPSDYMINLLAFNDFVDLSNYANYYGLKITKEGGQSFVDLLSLAHPSHLLPDQKPLVQAFFDKHDAKVTSYKELIESGVSNIEVLNIPSSISEPIPLAVPTNNFNQQPKAPSFNFSFPQNNTIQPNSVDEEQAKLEELKKSQEKEALLKKKLEEEKAKRDQQRALEEQRRKEEQEQKRLQQLENEKIAKEQERQKKIQLVSSLSETLTQNLIKSTIGKELTSALKPLVESEISRKQKKKTILNSFSEGLFEAFVGELIYIESLEILADNFRKFKLKKLLIKKVSHLAKESREKVELKKRKREEFLEASKTFGIPKIIAKRKKLNHHKKKNTSVASQDEYDTKVHKDTKNENVDLNPLNFEQLTENLKNNMIDKYEILMFFQDLNTTRSIFLRRKFSIDKTLDFTIGNHLKIMGTSEINPSKFNNVNLLIFNCDGIESIREQRVLLKELINGISLNSNFKFEVLIVFWELKGLIKLSKNEILKELNFRSNDTILNVDVLKIDGDLKIESLQRKVDELGTKFGYTAKGEYNLKHNKGKFKTNVGLKSNDQLKIFKDGESSFEHDFIGDDNKFYKHLQKHIEASPKRVALPKLLSNFNKSNEFLNVGKKKQAKIEVYSTPRPKSSELLQTPSFYNDSTGSSISNLSNITFANQSSSTPINIINKPSYAQVVKNSIKQEVREEEEDKPVPKSILELRKLAASVRERHGKKKE</sequence>
<dbReference type="RefSeq" id="XP_019036610.1">
    <property type="nucleotide sequence ID" value="XM_019186526.1"/>
</dbReference>
<dbReference type="Gene3D" id="1.25.40.990">
    <property type="match status" value="1"/>
</dbReference>
<feature type="non-terminal residue" evidence="4">
    <location>
        <position position="1"/>
    </location>
</feature>
<organism evidence="4 5">
    <name type="scientific">Wickerhamomyces anomalus (strain ATCC 58044 / CBS 1984 / NCYC 433 / NRRL Y-366-8)</name>
    <name type="common">Yeast</name>
    <name type="synonym">Hansenula anomala</name>
    <dbReference type="NCBI Taxonomy" id="683960"/>
    <lineage>
        <taxon>Eukaryota</taxon>
        <taxon>Fungi</taxon>
        <taxon>Dikarya</taxon>
        <taxon>Ascomycota</taxon>
        <taxon>Saccharomycotina</taxon>
        <taxon>Saccharomycetes</taxon>
        <taxon>Phaffomycetales</taxon>
        <taxon>Wickerhamomycetaceae</taxon>
        <taxon>Wickerhamomyces</taxon>
    </lineage>
</organism>
<dbReference type="Pfam" id="PF03399">
    <property type="entry name" value="SAC3_GANP"/>
    <property type="match status" value="1"/>
</dbReference>
<dbReference type="PANTHER" id="PTHR12436:SF3">
    <property type="entry name" value="GERMINAL-CENTER ASSOCIATED NUCLEAR PROTEIN"/>
    <property type="match status" value="1"/>
</dbReference>